<dbReference type="SUPFAM" id="SSF46689">
    <property type="entry name" value="Homeodomain-like"/>
    <property type="match status" value="1"/>
</dbReference>
<dbReference type="InterPro" id="IPR050109">
    <property type="entry name" value="HTH-type_TetR-like_transc_reg"/>
</dbReference>
<dbReference type="InterPro" id="IPR001647">
    <property type="entry name" value="HTH_TetR"/>
</dbReference>
<evidence type="ECO:0000259" key="5">
    <source>
        <dbReference type="PROSITE" id="PS50977"/>
    </source>
</evidence>
<gene>
    <name evidence="6" type="ORF">ACFPCV_31810</name>
</gene>
<dbReference type="Gene3D" id="1.10.10.60">
    <property type="entry name" value="Homeodomain-like"/>
    <property type="match status" value="1"/>
</dbReference>
<protein>
    <submittedName>
        <fullName evidence="6">TetR/AcrR family transcriptional regulator</fullName>
    </submittedName>
</protein>
<dbReference type="PANTHER" id="PTHR30055:SF148">
    <property type="entry name" value="TETR-FAMILY TRANSCRIPTIONAL REGULATOR"/>
    <property type="match status" value="1"/>
</dbReference>
<proteinExistence type="predicted"/>
<dbReference type="SUPFAM" id="SSF48498">
    <property type="entry name" value="Tetracyclin repressor-like, C-terminal domain"/>
    <property type="match status" value="1"/>
</dbReference>
<organism evidence="6 7">
    <name type="scientific">Actinophytocola glycyrrhizae</name>
    <dbReference type="NCBI Taxonomy" id="2044873"/>
    <lineage>
        <taxon>Bacteria</taxon>
        <taxon>Bacillati</taxon>
        <taxon>Actinomycetota</taxon>
        <taxon>Actinomycetes</taxon>
        <taxon>Pseudonocardiales</taxon>
        <taxon>Pseudonocardiaceae</taxon>
    </lineage>
</organism>
<evidence type="ECO:0000256" key="4">
    <source>
        <dbReference type="PROSITE-ProRule" id="PRU00335"/>
    </source>
</evidence>
<keyword evidence="1" id="KW-0805">Transcription regulation</keyword>
<comment type="caution">
    <text evidence="6">The sequence shown here is derived from an EMBL/GenBank/DDBJ whole genome shotgun (WGS) entry which is preliminary data.</text>
</comment>
<evidence type="ECO:0000256" key="1">
    <source>
        <dbReference type="ARBA" id="ARBA00023015"/>
    </source>
</evidence>
<dbReference type="InterPro" id="IPR009057">
    <property type="entry name" value="Homeodomain-like_sf"/>
</dbReference>
<dbReference type="EMBL" id="JBHSIS010000022">
    <property type="protein sequence ID" value="MFC4858110.1"/>
    <property type="molecule type" value="Genomic_DNA"/>
</dbReference>
<evidence type="ECO:0000256" key="2">
    <source>
        <dbReference type="ARBA" id="ARBA00023125"/>
    </source>
</evidence>
<keyword evidence="2 4" id="KW-0238">DNA-binding</keyword>
<reference evidence="7" key="1">
    <citation type="journal article" date="2019" name="Int. J. Syst. Evol. Microbiol.">
        <title>The Global Catalogue of Microorganisms (GCM) 10K type strain sequencing project: providing services to taxonomists for standard genome sequencing and annotation.</title>
        <authorList>
            <consortium name="The Broad Institute Genomics Platform"/>
            <consortium name="The Broad Institute Genome Sequencing Center for Infectious Disease"/>
            <person name="Wu L."/>
            <person name="Ma J."/>
        </authorList>
    </citation>
    <scope>NUCLEOTIDE SEQUENCE [LARGE SCALE GENOMIC DNA]</scope>
    <source>
        <strain evidence="7">ZS-22-S1</strain>
    </source>
</reference>
<accession>A0ABV9S8P5</accession>
<evidence type="ECO:0000313" key="6">
    <source>
        <dbReference type="EMBL" id="MFC4858110.1"/>
    </source>
</evidence>
<dbReference type="PANTHER" id="PTHR30055">
    <property type="entry name" value="HTH-TYPE TRANSCRIPTIONAL REGULATOR RUTR"/>
    <property type="match status" value="1"/>
</dbReference>
<dbReference type="RefSeq" id="WP_378060338.1">
    <property type="nucleotide sequence ID" value="NZ_JBHSIS010000022.1"/>
</dbReference>
<dbReference type="Pfam" id="PF16859">
    <property type="entry name" value="TetR_C_11"/>
    <property type="match status" value="1"/>
</dbReference>
<feature type="domain" description="HTH tetR-type" evidence="5">
    <location>
        <begin position="11"/>
        <end position="71"/>
    </location>
</feature>
<name>A0ABV9S8P5_9PSEU</name>
<dbReference type="Pfam" id="PF00440">
    <property type="entry name" value="TetR_N"/>
    <property type="match status" value="1"/>
</dbReference>
<evidence type="ECO:0000313" key="7">
    <source>
        <dbReference type="Proteomes" id="UP001595859"/>
    </source>
</evidence>
<dbReference type="InterPro" id="IPR011075">
    <property type="entry name" value="TetR_C"/>
</dbReference>
<keyword evidence="7" id="KW-1185">Reference proteome</keyword>
<dbReference type="InterPro" id="IPR036271">
    <property type="entry name" value="Tet_transcr_reg_TetR-rel_C_sf"/>
</dbReference>
<dbReference type="Proteomes" id="UP001595859">
    <property type="component" value="Unassembled WGS sequence"/>
</dbReference>
<feature type="DNA-binding region" description="H-T-H motif" evidence="4">
    <location>
        <begin position="34"/>
        <end position="53"/>
    </location>
</feature>
<keyword evidence="3" id="KW-0804">Transcription</keyword>
<evidence type="ECO:0000256" key="3">
    <source>
        <dbReference type="ARBA" id="ARBA00023163"/>
    </source>
</evidence>
<dbReference type="PROSITE" id="PS50977">
    <property type="entry name" value="HTH_TETR_2"/>
    <property type="match status" value="1"/>
</dbReference>
<sequence>MTEAKTRRRGELLEEAILEATWAELAEVGYTALTIEAVAKRAGTSKPVIYRRWQSRAHLVVAAWARQRPAESVTPDLGSLRADLVWLFTRLADRTAGMMSETIAGVMAEAFKHPEVQELLRERMDSAPLTHTVRQIVDSAVAREELPPVVLPRLAARLPLDLVRAEAVFCGAPVPEELVEAMVDEIYLPLLKGLALNRPPHKEPDGPPQGGPP</sequence>
<dbReference type="Gene3D" id="1.10.357.10">
    <property type="entry name" value="Tetracycline Repressor, domain 2"/>
    <property type="match status" value="1"/>
</dbReference>